<accession>A0ABU6CU03</accession>
<gene>
    <name evidence="1" type="ORF">VSS37_04880</name>
</gene>
<protein>
    <submittedName>
        <fullName evidence="1">Uncharacterized protein</fullName>
    </submittedName>
</protein>
<evidence type="ECO:0000313" key="2">
    <source>
        <dbReference type="Proteomes" id="UP001308005"/>
    </source>
</evidence>
<dbReference type="EMBL" id="JAYMYJ010000042">
    <property type="protein sequence ID" value="MEB4590304.1"/>
    <property type="molecule type" value="Genomic_DNA"/>
</dbReference>
<organism evidence="1 2">
    <name type="scientific">Candidatus Thiothrix phosphatis</name>
    <dbReference type="NCBI Taxonomy" id="3112415"/>
    <lineage>
        <taxon>Bacteria</taxon>
        <taxon>Pseudomonadati</taxon>
        <taxon>Pseudomonadota</taxon>
        <taxon>Gammaproteobacteria</taxon>
        <taxon>Thiotrichales</taxon>
        <taxon>Thiotrichaceae</taxon>
        <taxon>Thiothrix</taxon>
    </lineage>
</organism>
<evidence type="ECO:0000313" key="1">
    <source>
        <dbReference type="EMBL" id="MEB4590304.1"/>
    </source>
</evidence>
<reference evidence="1 2" key="2">
    <citation type="submission" date="2024-01" db="EMBL/GenBank/DDBJ databases">
        <authorList>
            <person name="Xie X."/>
        </authorList>
    </citation>
    <scope>NUCLEOTIDE SEQUENCE [LARGE SCALE GENOMIC DNA]</scope>
    <source>
        <strain evidence="1">SCUT-1</strain>
    </source>
</reference>
<sequence>MITAEQEKQVSGTMELLSAYIAKPPWEEWMVEVFSDAIAYAAEMLELSGDEVLDYLEEEPQGQMAHSHVFEHFVTTETNEDGESALQEFMRARVQQEEQSFACQYLEALNQSKLGLWEVVGKAGKFVDVRQMGAEEPVVVRVALDAGKIPANICIASRVLTLPGDNHVFSFGMLPVEHSEAEDILAYLKQVRGEMQEAAKSGEGQEYDADDIEAAIGEELEDLLFHETLTAWIGQGFDS</sequence>
<comment type="caution">
    <text evidence="1">The sequence shown here is derived from an EMBL/GenBank/DDBJ whole genome shotgun (WGS) entry which is preliminary data.</text>
</comment>
<dbReference type="RefSeq" id="WP_324693582.1">
    <property type="nucleotide sequence ID" value="NZ_JAYMYJ010000042.1"/>
</dbReference>
<proteinExistence type="predicted"/>
<name>A0ABU6CU03_9GAMM</name>
<reference evidence="2" key="1">
    <citation type="submission" date="2023-07" db="EMBL/GenBank/DDBJ databases">
        <title>The carbon used by Thiothrix.</title>
        <authorList>
            <person name="Chen L."/>
        </authorList>
    </citation>
    <scope>NUCLEOTIDE SEQUENCE [LARGE SCALE GENOMIC DNA]</scope>
</reference>
<dbReference type="Proteomes" id="UP001308005">
    <property type="component" value="Unassembled WGS sequence"/>
</dbReference>
<keyword evidence="2" id="KW-1185">Reference proteome</keyword>